<keyword evidence="2 6" id="KW-0812">Transmembrane</keyword>
<dbReference type="GO" id="GO:0050897">
    <property type="term" value="F:cobalt ion binding"/>
    <property type="evidence" value="ECO:0007669"/>
    <property type="project" value="TreeGrafter"/>
</dbReference>
<evidence type="ECO:0000256" key="2">
    <source>
        <dbReference type="ARBA" id="ARBA00022692"/>
    </source>
</evidence>
<keyword evidence="3 6" id="KW-1133">Transmembrane helix</keyword>
<name>A0A8H3IW90_9LECA</name>
<reference evidence="7" key="1">
    <citation type="submission" date="2021-03" db="EMBL/GenBank/DDBJ databases">
        <authorList>
            <person name="Tagirdzhanova G."/>
        </authorList>
    </citation>
    <scope>NUCLEOTIDE SEQUENCE</scope>
</reference>
<dbReference type="Pfam" id="PF01544">
    <property type="entry name" value="CorA"/>
    <property type="match status" value="1"/>
</dbReference>
<evidence type="ECO:0000256" key="1">
    <source>
        <dbReference type="ARBA" id="ARBA00004651"/>
    </source>
</evidence>
<feature type="transmembrane region" description="Helical" evidence="6">
    <location>
        <begin position="492"/>
        <end position="512"/>
    </location>
</feature>
<dbReference type="AlphaFoldDB" id="A0A8H3IW90"/>
<feature type="region of interest" description="Disordered" evidence="5">
    <location>
        <begin position="201"/>
        <end position="220"/>
    </location>
</feature>
<feature type="compositionally biased region" description="Basic and acidic residues" evidence="5">
    <location>
        <begin position="250"/>
        <end position="272"/>
    </location>
</feature>
<dbReference type="InterPro" id="IPR002523">
    <property type="entry name" value="MgTranspt_CorA/ZnTranspt_ZntB"/>
</dbReference>
<comment type="caution">
    <text evidence="7">The sequence shown here is derived from an EMBL/GenBank/DDBJ whole genome shotgun (WGS) entry which is preliminary data.</text>
</comment>
<evidence type="ECO:0000256" key="6">
    <source>
        <dbReference type="SAM" id="Phobius"/>
    </source>
</evidence>
<dbReference type="PANTHER" id="PTHR46494">
    <property type="entry name" value="CORA FAMILY METAL ION TRANSPORTER (EUROFUNG)"/>
    <property type="match status" value="1"/>
</dbReference>
<dbReference type="GO" id="GO:0015087">
    <property type="term" value="F:cobalt ion transmembrane transporter activity"/>
    <property type="evidence" value="ECO:0007669"/>
    <property type="project" value="TreeGrafter"/>
</dbReference>
<organism evidence="7 8">
    <name type="scientific">Heterodermia speciosa</name>
    <dbReference type="NCBI Taxonomy" id="116794"/>
    <lineage>
        <taxon>Eukaryota</taxon>
        <taxon>Fungi</taxon>
        <taxon>Dikarya</taxon>
        <taxon>Ascomycota</taxon>
        <taxon>Pezizomycotina</taxon>
        <taxon>Lecanoromycetes</taxon>
        <taxon>OSLEUM clade</taxon>
        <taxon>Lecanoromycetidae</taxon>
        <taxon>Caliciales</taxon>
        <taxon>Physciaceae</taxon>
        <taxon>Heterodermia</taxon>
    </lineage>
</organism>
<accession>A0A8H3IW90</accession>
<dbReference type="Gene3D" id="1.20.58.340">
    <property type="entry name" value="Magnesium transport protein CorA, transmembrane region"/>
    <property type="match status" value="1"/>
</dbReference>
<dbReference type="Proteomes" id="UP000664521">
    <property type="component" value="Unassembled WGS sequence"/>
</dbReference>
<gene>
    <name evidence="7" type="ORF">HETSPECPRED_010280</name>
</gene>
<dbReference type="OrthoDB" id="5428055at2759"/>
<dbReference type="GO" id="GO:0015095">
    <property type="term" value="F:magnesium ion transmembrane transporter activity"/>
    <property type="evidence" value="ECO:0007669"/>
    <property type="project" value="TreeGrafter"/>
</dbReference>
<dbReference type="GO" id="GO:0000287">
    <property type="term" value="F:magnesium ion binding"/>
    <property type="evidence" value="ECO:0007669"/>
    <property type="project" value="TreeGrafter"/>
</dbReference>
<dbReference type="InterPro" id="IPR045863">
    <property type="entry name" value="CorA_TM1_TM2"/>
</dbReference>
<feature type="compositionally biased region" description="Polar residues" evidence="5">
    <location>
        <begin position="201"/>
        <end position="216"/>
    </location>
</feature>
<protein>
    <submittedName>
        <fullName evidence="7">Uncharacterized protein</fullName>
    </submittedName>
</protein>
<comment type="subcellular location">
    <subcellularLocation>
        <location evidence="1">Cell membrane</location>
        <topology evidence="1">Multi-pass membrane protein</topology>
    </subcellularLocation>
</comment>
<dbReference type="GO" id="GO:0005886">
    <property type="term" value="C:plasma membrane"/>
    <property type="evidence" value="ECO:0007669"/>
    <property type="project" value="UniProtKB-SubCell"/>
</dbReference>
<dbReference type="EMBL" id="CAJPDS010000090">
    <property type="protein sequence ID" value="CAF9936265.1"/>
    <property type="molecule type" value="Genomic_DNA"/>
</dbReference>
<proteinExistence type="predicted"/>
<evidence type="ECO:0000256" key="3">
    <source>
        <dbReference type="ARBA" id="ARBA00022989"/>
    </source>
</evidence>
<keyword evidence="4 6" id="KW-0472">Membrane</keyword>
<dbReference type="SUPFAM" id="SSF144083">
    <property type="entry name" value="Magnesium transport protein CorA, transmembrane region"/>
    <property type="match status" value="1"/>
</dbReference>
<evidence type="ECO:0000313" key="8">
    <source>
        <dbReference type="Proteomes" id="UP000664521"/>
    </source>
</evidence>
<feature type="transmembrane region" description="Helical" evidence="6">
    <location>
        <begin position="459"/>
        <end position="480"/>
    </location>
</feature>
<sequence>MPAFVRHTRGKAKASSTATSTAMVRPVTAKASGTKMMHSYRDATYTNELSADDMIALQDTRSSLTNTNLESKSSFETRDVERAINQLEIIIQYGVPAGRAMMVADLLQAHCWTILESKAGGLEFLAAWRVIHLLDDSSTLKELRELYHIDFPRQKLKFDDWHRHTLNSVSSMQRAFWKPIFDQANGLTRTAFGLEFVTSGDGDTSETIQGNASRASQEAPALNERLQRLSVYVQLRHSQGESDNSSQNRGESHEARHNHGNKEASSRSDKTTEKYLTENTIIIFLNTTESSSGGGFLPEVVPWHELLENTNLIKHNADQPVALAMMELVFESLSMEWDDYIYSTHRHIVALEEKIYQNPADDAQSTALWSVSREILQAERLLTSHLQLLETIQDRLAFLITFDRQESTDWLRQIIEEYQRLRSAIEEVLKKPNAHIIDLMYKSVSIRDARQSLELNNSLWRLSWITFIFLPLTFLVGFFGMNVDTFQQNPSLKWYFISAVPLMIIILLAWLTTKHWKSKGVKILKLICCVR</sequence>
<dbReference type="PANTHER" id="PTHR46494:SF1">
    <property type="entry name" value="CORA FAMILY METAL ION TRANSPORTER (EUROFUNG)"/>
    <property type="match status" value="1"/>
</dbReference>
<evidence type="ECO:0000313" key="7">
    <source>
        <dbReference type="EMBL" id="CAF9936265.1"/>
    </source>
</evidence>
<evidence type="ECO:0000256" key="5">
    <source>
        <dbReference type="SAM" id="MobiDB-lite"/>
    </source>
</evidence>
<evidence type="ECO:0000256" key="4">
    <source>
        <dbReference type="ARBA" id="ARBA00023136"/>
    </source>
</evidence>
<feature type="region of interest" description="Disordered" evidence="5">
    <location>
        <begin position="237"/>
        <end position="272"/>
    </location>
</feature>
<keyword evidence="8" id="KW-1185">Reference proteome</keyword>